<dbReference type="EMBL" id="JAKKPZ010000004">
    <property type="protein sequence ID" value="KAI1722180.1"/>
    <property type="molecule type" value="Genomic_DNA"/>
</dbReference>
<comment type="caution">
    <text evidence="1">The sequence shown here is derived from an EMBL/GenBank/DDBJ whole genome shotgun (WGS) entry which is preliminary data.</text>
</comment>
<sequence length="67" mass="7476">MLCPFKAWKPYSVNKKRAMHIDWHQPNHHPSGKGKESAVATAFASMDMRNVAAYAESETGTSKRTLA</sequence>
<reference evidence="1" key="1">
    <citation type="submission" date="2022-01" db="EMBL/GenBank/DDBJ databases">
        <title>Genome Sequence Resource for Two Populations of Ditylenchus destructor, the Migratory Endoparasitic Phytonematode.</title>
        <authorList>
            <person name="Zhang H."/>
            <person name="Lin R."/>
            <person name="Xie B."/>
        </authorList>
    </citation>
    <scope>NUCLEOTIDE SEQUENCE</scope>
    <source>
        <strain evidence="1">BazhouSP</strain>
    </source>
</reference>
<dbReference type="Proteomes" id="UP001201812">
    <property type="component" value="Unassembled WGS sequence"/>
</dbReference>
<organism evidence="1 2">
    <name type="scientific">Ditylenchus destructor</name>
    <dbReference type="NCBI Taxonomy" id="166010"/>
    <lineage>
        <taxon>Eukaryota</taxon>
        <taxon>Metazoa</taxon>
        <taxon>Ecdysozoa</taxon>
        <taxon>Nematoda</taxon>
        <taxon>Chromadorea</taxon>
        <taxon>Rhabditida</taxon>
        <taxon>Tylenchina</taxon>
        <taxon>Tylenchomorpha</taxon>
        <taxon>Sphaerularioidea</taxon>
        <taxon>Anguinidae</taxon>
        <taxon>Anguininae</taxon>
        <taxon>Ditylenchus</taxon>
    </lineage>
</organism>
<name>A0AAD4R4J9_9BILA</name>
<accession>A0AAD4R4J9</accession>
<gene>
    <name evidence="1" type="ORF">DdX_04488</name>
</gene>
<protein>
    <submittedName>
        <fullName evidence="1">Uncharacterized protein</fullName>
    </submittedName>
</protein>
<keyword evidence="2" id="KW-1185">Reference proteome</keyword>
<evidence type="ECO:0000313" key="1">
    <source>
        <dbReference type="EMBL" id="KAI1722180.1"/>
    </source>
</evidence>
<evidence type="ECO:0000313" key="2">
    <source>
        <dbReference type="Proteomes" id="UP001201812"/>
    </source>
</evidence>
<dbReference type="AlphaFoldDB" id="A0AAD4R4J9"/>
<proteinExistence type="predicted"/>